<organism evidence="3 4">
    <name type="scientific">Myxococcus xanthus (strain DK1622)</name>
    <dbReference type="NCBI Taxonomy" id="246197"/>
    <lineage>
        <taxon>Bacteria</taxon>
        <taxon>Pseudomonadati</taxon>
        <taxon>Myxococcota</taxon>
        <taxon>Myxococcia</taxon>
        <taxon>Myxococcales</taxon>
        <taxon>Cystobacterineae</taxon>
        <taxon>Myxococcaceae</taxon>
        <taxon>Myxococcus</taxon>
    </lineage>
</organism>
<dbReference type="Proteomes" id="UP000002402">
    <property type="component" value="Chromosome"/>
</dbReference>
<feature type="transmembrane region" description="Helical" evidence="2">
    <location>
        <begin position="112"/>
        <end position="130"/>
    </location>
</feature>
<sequence>MSRARRAGAAVLTVFPGGDAPASPPRMRRLVPRDPMNAPHLRDAPSPSVTAVPRPHAVRAPAPRRYWDWLKMGLGALLALWGANLVFVGALGVMVGAVQSVSPDEGKTTSDGVGILLVAAVFVAVGRFAWKKGLSPFRTARRHEQLLGFIRAQTRIRVSDVASQFRLPEEEVAAMLTTLIARHEVDLVYLADSRVYLHREALERGKNVALRCPSCDAPVSAEAVQPGDKVDCSYCAAPFLVT</sequence>
<keyword evidence="2" id="KW-0812">Transmembrane</keyword>
<reference evidence="3 4" key="1">
    <citation type="journal article" date="2006" name="Proc. Natl. Acad. Sci. U.S.A.">
        <title>Evolution of sensory complexity recorded in a myxobacterial genome.</title>
        <authorList>
            <person name="Goldman B.S."/>
            <person name="Nierman W.C."/>
            <person name="Kaiser D."/>
            <person name="Slater S.C."/>
            <person name="Durkin A.S."/>
            <person name="Eisen J.A."/>
            <person name="Ronning C.M."/>
            <person name="Barbazuk W.B."/>
            <person name="Blanchard M."/>
            <person name="Field C."/>
            <person name="Halling C."/>
            <person name="Hinkle G."/>
            <person name="Iartchuk O."/>
            <person name="Kim H.S."/>
            <person name="Mackenzie C."/>
            <person name="Madupu R."/>
            <person name="Miller N."/>
            <person name="Shvartsbeyn A."/>
            <person name="Sullivan S.A."/>
            <person name="Vaudin M."/>
            <person name="Wiegand R."/>
            <person name="Kaplan H.B."/>
        </authorList>
    </citation>
    <scope>NUCLEOTIDE SEQUENCE [LARGE SCALE GENOMIC DNA]</scope>
    <source>
        <strain evidence="4">DK1622</strain>
    </source>
</reference>
<accession>Q1DBU9</accession>
<evidence type="ECO:0000256" key="1">
    <source>
        <dbReference type="SAM" id="MobiDB-lite"/>
    </source>
</evidence>
<dbReference type="STRING" id="246197.MXAN_1622"/>
<evidence type="ECO:0008006" key="5">
    <source>
        <dbReference type="Google" id="ProtNLM"/>
    </source>
</evidence>
<dbReference type="AlphaFoldDB" id="Q1DBU9"/>
<dbReference type="HOGENOM" id="CLU_1342080_0_0_7"/>
<keyword evidence="2" id="KW-0472">Membrane</keyword>
<gene>
    <name evidence="3" type="ordered locus">MXAN_1622</name>
</gene>
<dbReference type="EMBL" id="CP000113">
    <property type="protein sequence ID" value="ABF92604.1"/>
    <property type="molecule type" value="Genomic_DNA"/>
</dbReference>
<dbReference type="EnsemblBacteria" id="ABF92604">
    <property type="protein sequence ID" value="ABF92604"/>
    <property type="gene ID" value="MXAN_1622"/>
</dbReference>
<dbReference type="KEGG" id="mxa:MXAN_1622"/>
<name>Q1DBU9_MYXXD</name>
<proteinExistence type="predicted"/>
<evidence type="ECO:0000313" key="3">
    <source>
        <dbReference type="EMBL" id="ABF92604.1"/>
    </source>
</evidence>
<protein>
    <recommendedName>
        <fullName evidence="5">PCI domain-containing protein</fullName>
    </recommendedName>
</protein>
<feature type="region of interest" description="Disordered" evidence="1">
    <location>
        <begin position="35"/>
        <end position="55"/>
    </location>
</feature>
<evidence type="ECO:0000256" key="2">
    <source>
        <dbReference type="SAM" id="Phobius"/>
    </source>
</evidence>
<evidence type="ECO:0000313" key="4">
    <source>
        <dbReference type="Proteomes" id="UP000002402"/>
    </source>
</evidence>
<keyword evidence="2" id="KW-1133">Transmembrane helix</keyword>
<feature type="transmembrane region" description="Helical" evidence="2">
    <location>
        <begin position="74"/>
        <end position="100"/>
    </location>
</feature>
<keyword evidence="4" id="KW-1185">Reference proteome</keyword>